<dbReference type="Gene3D" id="3.20.20.140">
    <property type="entry name" value="Metal-dependent hydrolases"/>
    <property type="match status" value="1"/>
</dbReference>
<dbReference type="PIRSF" id="PIRSF038994">
    <property type="entry name" value="NagA"/>
    <property type="match status" value="1"/>
</dbReference>
<evidence type="ECO:0000256" key="1">
    <source>
        <dbReference type="ARBA" id="ARBA00010716"/>
    </source>
</evidence>
<evidence type="ECO:0000256" key="2">
    <source>
        <dbReference type="ARBA" id="ARBA00022723"/>
    </source>
</evidence>
<comment type="caution">
    <text evidence="7">The sequence shown here is derived from an EMBL/GenBank/DDBJ whole genome shotgun (WGS) entry which is preliminary data.</text>
</comment>
<dbReference type="SUPFAM" id="SSF51338">
    <property type="entry name" value="Composite domain of metallo-dependent hydrolases"/>
    <property type="match status" value="1"/>
</dbReference>
<evidence type="ECO:0000256" key="4">
    <source>
        <dbReference type="ARBA" id="ARBA00023277"/>
    </source>
</evidence>
<sequence>MRTAFTANQIVVEDGMIYGGYVIVEDGIIIDIVTDKPGDCDAIHRYDGTLAPGLIDIHIHGRVGFDVMDATHKALSEISRDLCKIGVTSWVATTVTDEIPNVRAALANVDAYIKVQPDKEATILGSFLEGPFLNRIYRGAHPEHLLIEPQECFVDEFLAASGSSLKRVAIAPELPYANEAICRFRELGIKVAAAHTNANFSEMTTAHNLGVDCGVHLFNGMSPLHHREPGCTGAVLYLDMLAEIIADGIHVNEAILNLAYRMKGYKKLVLISDCMRAGGLSDGKYKLGSLDVIVKEGITRTQSGSLAGSTCELAGSIKMMVNQANVPLWEAIQMATSVPAKYMDVFEDMGSVSVGKRANLVIFDENLDIVETVMNGEIIGYD</sequence>
<dbReference type="SUPFAM" id="SSF51556">
    <property type="entry name" value="Metallo-dependent hydrolases"/>
    <property type="match status" value="1"/>
</dbReference>
<evidence type="ECO:0000313" key="8">
    <source>
        <dbReference type="Proteomes" id="UP001223712"/>
    </source>
</evidence>
<dbReference type="InterPro" id="IPR032466">
    <property type="entry name" value="Metal_Hydrolase"/>
</dbReference>
<proteinExistence type="inferred from homology"/>
<evidence type="ECO:0000259" key="6">
    <source>
        <dbReference type="Pfam" id="PF01979"/>
    </source>
</evidence>
<keyword evidence="2" id="KW-0479">Metal-binding</keyword>
<name>A0ABT8CLD3_9VIBR</name>
<dbReference type="CDD" id="cd00854">
    <property type="entry name" value="NagA"/>
    <property type="match status" value="1"/>
</dbReference>
<dbReference type="InterPro" id="IPR011059">
    <property type="entry name" value="Metal-dep_hydrolase_composite"/>
</dbReference>
<dbReference type="Gene3D" id="2.30.40.10">
    <property type="entry name" value="Urease, subunit C, domain 1"/>
    <property type="match status" value="1"/>
</dbReference>
<comment type="similarity">
    <text evidence="1 5">Belongs to the metallo-dependent hydrolases superfamily. NagA family.</text>
</comment>
<accession>A0ABT8CLD3</accession>
<dbReference type="NCBIfam" id="TIGR00221">
    <property type="entry name" value="nagA"/>
    <property type="match status" value="1"/>
</dbReference>
<organism evidence="7 8">
    <name type="scientific">Vibrio artabrorum</name>
    <dbReference type="NCBI Taxonomy" id="446374"/>
    <lineage>
        <taxon>Bacteria</taxon>
        <taxon>Pseudomonadati</taxon>
        <taxon>Pseudomonadota</taxon>
        <taxon>Gammaproteobacteria</taxon>
        <taxon>Vibrionales</taxon>
        <taxon>Vibrionaceae</taxon>
        <taxon>Vibrio</taxon>
    </lineage>
</organism>
<reference evidence="8" key="1">
    <citation type="journal article" date="2019" name="Int. J. Syst. Evol. Microbiol.">
        <title>The Global Catalogue of Microorganisms (GCM) 10K type strain sequencing project: providing services to taxonomists for standard genome sequencing and annotation.</title>
        <authorList>
            <consortium name="The Broad Institute Genomics Platform"/>
            <consortium name="The Broad Institute Genome Sequencing Center for Infectious Disease"/>
            <person name="Wu L."/>
            <person name="Ma J."/>
        </authorList>
    </citation>
    <scope>NUCLEOTIDE SEQUENCE [LARGE SCALE GENOMIC DNA]</scope>
    <source>
        <strain evidence="8">CECT 7226</strain>
    </source>
</reference>
<dbReference type="EC" id="3.5.1.25" evidence="7"/>
<evidence type="ECO:0000256" key="5">
    <source>
        <dbReference type="PIRNR" id="PIRNR038994"/>
    </source>
</evidence>
<keyword evidence="8" id="KW-1185">Reference proteome</keyword>
<dbReference type="RefSeq" id="WP_261839890.1">
    <property type="nucleotide sequence ID" value="NZ_AP025459.1"/>
</dbReference>
<dbReference type="PANTHER" id="PTHR11113">
    <property type="entry name" value="N-ACETYLGLUCOSAMINE-6-PHOSPHATE DEACETYLASE"/>
    <property type="match status" value="1"/>
</dbReference>
<dbReference type="PANTHER" id="PTHR11113:SF14">
    <property type="entry name" value="N-ACETYLGLUCOSAMINE-6-PHOSPHATE DEACETYLASE"/>
    <property type="match status" value="1"/>
</dbReference>
<dbReference type="InterPro" id="IPR003764">
    <property type="entry name" value="GlcNAc_6-P_deAcase"/>
</dbReference>
<evidence type="ECO:0000256" key="3">
    <source>
        <dbReference type="ARBA" id="ARBA00022801"/>
    </source>
</evidence>
<feature type="domain" description="Amidohydrolase-related" evidence="6">
    <location>
        <begin position="50"/>
        <end position="378"/>
    </location>
</feature>
<dbReference type="Pfam" id="PF01979">
    <property type="entry name" value="Amidohydro_1"/>
    <property type="match status" value="1"/>
</dbReference>
<evidence type="ECO:0000313" key="7">
    <source>
        <dbReference type="EMBL" id="MDN3702229.1"/>
    </source>
</evidence>
<dbReference type="Proteomes" id="UP001223712">
    <property type="component" value="Unassembled WGS sequence"/>
</dbReference>
<protein>
    <submittedName>
        <fullName evidence="7">N-acetylglucosamine-6-phosphate deacetylase</fullName>
        <ecNumber evidence="7">3.5.1.25</ecNumber>
    </submittedName>
</protein>
<dbReference type="GO" id="GO:0008448">
    <property type="term" value="F:N-acetylglucosamine-6-phosphate deacetylase activity"/>
    <property type="evidence" value="ECO:0007669"/>
    <property type="project" value="UniProtKB-EC"/>
</dbReference>
<dbReference type="EMBL" id="JAUFQY010000002">
    <property type="protein sequence ID" value="MDN3702229.1"/>
    <property type="molecule type" value="Genomic_DNA"/>
</dbReference>
<gene>
    <name evidence="7" type="primary">nagA</name>
    <name evidence="7" type="ORF">QWY96_17355</name>
</gene>
<keyword evidence="3 5" id="KW-0378">Hydrolase</keyword>
<dbReference type="InterPro" id="IPR006680">
    <property type="entry name" value="Amidohydro-rel"/>
</dbReference>
<keyword evidence="4 5" id="KW-0119">Carbohydrate metabolism</keyword>